<dbReference type="Gene3D" id="3.90.580.10">
    <property type="entry name" value="Zinc finger, CHC2-type domain"/>
    <property type="match status" value="1"/>
</dbReference>
<dbReference type="RefSeq" id="WP_142604292.1">
    <property type="nucleotide sequence ID" value="NZ_FXSZ01000007.1"/>
</dbReference>
<dbReference type="Proteomes" id="UP000315971">
    <property type="component" value="Unassembled WGS sequence"/>
</dbReference>
<name>A0A521DKW7_9SPHI</name>
<gene>
    <name evidence="2" type="ORF">SAMN06265350_107106</name>
</gene>
<dbReference type="EMBL" id="FXSZ01000007">
    <property type="protein sequence ID" value="SMO72349.1"/>
    <property type="molecule type" value="Genomic_DNA"/>
</dbReference>
<dbReference type="GO" id="GO:0003697">
    <property type="term" value="F:single-stranded DNA binding"/>
    <property type="evidence" value="ECO:0007669"/>
    <property type="project" value="InterPro"/>
</dbReference>
<evidence type="ECO:0000259" key="1">
    <source>
        <dbReference type="SMART" id="SM00382"/>
    </source>
</evidence>
<dbReference type="InterPro" id="IPR003593">
    <property type="entry name" value="AAA+_ATPase"/>
</dbReference>
<dbReference type="PANTHER" id="PTHR12873">
    <property type="entry name" value="T7-LIKE MITOCHONDRIAL DNA HELICASE"/>
    <property type="match status" value="1"/>
</dbReference>
<feature type="domain" description="AAA+ ATPase" evidence="1">
    <location>
        <begin position="370"/>
        <end position="539"/>
    </location>
</feature>
<dbReference type="OrthoDB" id="786308at2"/>
<dbReference type="InterPro" id="IPR027032">
    <property type="entry name" value="Twinkle-like"/>
</dbReference>
<dbReference type="GO" id="GO:0043139">
    <property type="term" value="F:5'-3' DNA helicase activity"/>
    <property type="evidence" value="ECO:0007669"/>
    <property type="project" value="InterPro"/>
</dbReference>
<dbReference type="InterPro" id="IPR036977">
    <property type="entry name" value="DNA_primase_Znf_CHC2"/>
</dbReference>
<dbReference type="CDD" id="cd01029">
    <property type="entry name" value="TOPRIM_primases"/>
    <property type="match status" value="1"/>
</dbReference>
<evidence type="ECO:0000313" key="2">
    <source>
        <dbReference type="EMBL" id="SMO72349.1"/>
    </source>
</evidence>
<dbReference type="Pfam" id="PF13481">
    <property type="entry name" value="AAA_25"/>
    <property type="match status" value="1"/>
</dbReference>
<proteinExistence type="predicted"/>
<dbReference type="InterPro" id="IPR027417">
    <property type="entry name" value="P-loop_NTPase"/>
</dbReference>
<dbReference type="GO" id="GO:0008270">
    <property type="term" value="F:zinc ion binding"/>
    <property type="evidence" value="ECO:0007669"/>
    <property type="project" value="InterPro"/>
</dbReference>
<dbReference type="Gene3D" id="3.40.50.300">
    <property type="entry name" value="P-loop containing nucleotide triphosphate hydrolases"/>
    <property type="match status" value="1"/>
</dbReference>
<dbReference type="InterPro" id="IPR034154">
    <property type="entry name" value="TOPRIM_DnaG/twinkle"/>
</dbReference>
<organism evidence="2 3">
    <name type="scientific">Solitalea koreensis</name>
    <dbReference type="NCBI Taxonomy" id="543615"/>
    <lineage>
        <taxon>Bacteria</taxon>
        <taxon>Pseudomonadati</taxon>
        <taxon>Bacteroidota</taxon>
        <taxon>Sphingobacteriia</taxon>
        <taxon>Sphingobacteriales</taxon>
        <taxon>Sphingobacteriaceae</taxon>
        <taxon>Solitalea</taxon>
    </lineage>
</organism>
<dbReference type="AlphaFoldDB" id="A0A521DKW7"/>
<keyword evidence="3" id="KW-1185">Reference proteome</keyword>
<dbReference type="SMART" id="SM00382">
    <property type="entry name" value="AAA"/>
    <property type="match status" value="1"/>
</dbReference>
<reference evidence="2 3" key="1">
    <citation type="submission" date="2017-05" db="EMBL/GenBank/DDBJ databases">
        <authorList>
            <person name="Varghese N."/>
            <person name="Submissions S."/>
        </authorList>
    </citation>
    <scope>NUCLEOTIDE SEQUENCE [LARGE SCALE GENOMIC DNA]</scope>
    <source>
        <strain evidence="2 3">DSM 21342</strain>
    </source>
</reference>
<evidence type="ECO:0000313" key="3">
    <source>
        <dbReference type="Proteomes" id="UP000315971"/>
    </source>
</evidence>
<accession>A0A521DKW7</accession>
<dbReference type="SUPFAM" id="SSF52540">
    <property type="entry name" value="P-loop containing nucleoside triphosphate hydrolases"/>
    <property type="match status" value="1"/>
</dbReference>
<dbReference type="GO" id="GO:0006260">
    <property type="term" value="P:DNA replication"/>
    <property type="evidence" value="ECO:0007669"/>
    <property type="project" value="InterPro"/>
</dbReference>
<dbReference type="Gene3D" id="3.40.1360.10">
    <property type="match status" value="1"/>
</dbReference>
<protein>
    <submittedName>
        <fullName evidence="2">AAA domain-containing protein</fullName>
    </submittedName>
</protein>
<dbReference type="PANTHER" id="PTHR12873:SF0">
    <property type="entry name" value="TWINKLE MTDNA HELICASE"/>
    <property type="match status" value="1"/>
</dbReference>
<sequence length="655" mass="75295">MANRQLVLEKTSGGIAFYKMVIPELRVKGSQCELTRNPFYDDSNPSLSIYLKNDEWRFNDFGDPEYKGNVIDFASYHYGLDIKKDYKQILNNIIEDMESLTLSDKQKFANVEKSATLASQKHIEFTLNERDANYFTDEELKFWSQYGIDKTALQNAKVVAVDGYTERSPDDFSKTYSRKEEMWFAFKGPKHAKLYCPYPKKFWYVGSKSQDFTWGSGIDFFDQEVEFILTAGEKDALTLIAHGFNAITLNSETALPSRRLIKSLYESRIKVSVLYDIDETGLKQSLKLEEEFGFKRIVLPKWLIEKGGKDVSDFFRLGGTKDELLSLINFSEVNTQPEVERKSVRTASQRLADASALSEIKKLVDVFLHTGELAILFGDTGVGKSILGIAIADAISKGVKFLELENECEPQKVLYYDFELSDKQFEKRYSDNEGKAHSFNRNLYTDSIDFAELKFDRQNKFETVLIDKIKEDIKSTGASVIFIDNITFISSQSSQDAQVAMELMKMLKQMKQELDITIVVMAHTPKRRSSEHFSINDLAGSKHLSNFADSVFAIGMSQSDRGYRYMRQVKPSRSGEYKYDQTNVVKCELTKIDSFLTFRFISYCNEATLLTCADPDYEEEMKKKAIELRNKGKTFREMERELNISKSKIGRWLKN</sequence>